<proteinExistence type="predicted"/>
<dbReference type="Proteomes" id="UP000287336">
    <property type="component" value="Unassembled WGS sequence"/>
</dbReference>
<comment type="caution">
    <text evidence="1">The sequence shown here is derived from an EMBL/GenBank/DDBJ whole genome shotgun (WGS) entry which is preliminary data.</text>
</comment>
<accession>A0A3S0YXI5</accession>
<evidence type="ECO:0000313" key="2">
    <source>
        <dbReference type="Proteomes" id="UP000287336"/>
    </source>
</evidence>
<dbReference type="EMBL" id="RZHG01000013">
    <property type="protein sequence ID" value="RUR31979.1"/>
    <property type="molecule type" value="Genomic_DNA"/>
</dbReference>
<dbReference type="Pfam" id="PF20090">
    <property type="entry name" value="DUF6482"/>
    <property type="match status" value="1"/>
</dbReference>
<evidence type="ECO:0000313" key="1">
    <source>
        <dbReference type="EMBL" id="RUR31979.1"/>
    </source>
</evidence>
<dbReference type="InterPro" id="IPR045508">
    <property type="entry name" value="DUF6482"/>
</dbReference>
<reference evidence="1 2" key="1">
    <citation type="submission" date="2018-12" db="EMBL/GenBank/DDBJ databases">
        <title>three novel Halomonas strain isolated from plants.</title>
        <authorList>
            <person name="Sun C."/>
        </authorList>
    </citation>
    <scope>NUCLEOTIDE SEQUENCE [LARGE SCALE GENOMIC DNA]</scope>
    <source>
        <strain evidence="1 2">DSM 19434</strain>
    </source>
</reference>
<dbReference type="RefSeq" id="WP_126946025.1">
    <property type="nucleotide sequence ID" value="NZ_RZHG01000013.1"/>
</dbReference>
<gene>
    <name evidence="1" type="ORF">ELY33_07140</name>
</gene>
<organism evidence="1 2">
    <name type="scientific">Vreelandella andesensis</name>
    <dbReference type="NCBI Taxonomy" id="447567"/>
    <lineage>
        <taxon>Bacteria</taxon>
        <taxon>Pseudomonadati</taxon>
        <taxon>Pseudomonadota</taxon>
        <taxon>Gammaproteobacteria</taxon>
        <taxon>Oceanospirillales</taxon>
        <taxon>Halomonadaceae</taxon>
        <taxon>Vreelandella</taxon>
    </lineage>
</organism>
<name>A0A3S0YXI5_9GAMM</name>
<keyword evidence="2" id="KW-1185">Reference proteome</keyword>
<dbReference type="OrthoDB" id="6164372at2"/>
<dbReference type="AlphaFoldDB" id="A0A3S0YXI5"/>
<protein>
    <submittedName>
        <fullName evidence="1">Uncharacterized protein</fullName>
    </submittedName>
</protein>
<sequence length="115" mass="12732">MLSTLPQRLTLEELSQHSHTSAPLPEVELLGLDMGWYIVRLHHNGAVSLLVDAQGETRRFSGTQWVSRALAPLGFTHGVLTWADAVDEMIGNDSPPVSAQQRMAYGVRVAFETRH</sequence>